<proteinExistence type="predicted"/>
<dbReference type="Gene3D" id="3.40.640.10">
    <property type="entry name" value="Type I PLP-dependent aspartate aminotransferase-like (Major domain)"/>
    <property type="match status" value="1"/>
</dbReference>
<feature type="compositionally biased region" description="Basic and acidic residues" evidence="3">
    <location>
        <begin position="1384"/>
        <end position="1402"/>
    </location>
</feature>
<dbReference type="GO" id="GO:0005634">
    <property type="term" value="C:nucleus"/>
    <property type="evidence" value="ECO:0007669"/>
    <property type="project" value="UniProtKB-SubCell"/>
</dbReference>
<accession>A0A1Q9BYG3</accession>
<feature type="region of interest" description="Disordered" evidence="3">
    <location>
        <begin position="1235"/>
        <end position="1272"/>
    </location>
</feature>
<sequence length="1402" mass="153867">MNSYSLRGVVFSALSSELAVLLDNCLANPHSSPETARRVENSRDLVLQMFNVSRATHSVVFTSGVTQGLQTLGEHFPWTQRSVFLYADESHTSVVGLRQYAREGNCSYGSFVLEDLPKLEEDLTAARFEDSVPQDAKSSYNLIAFPGESNFSGARCDLSCVQRLRTGSLRWRVLLDAAKLACSPGALDLNQCHADFTVVSFYKIFGYPTGLGALLIRHDAAPLITPQADLTGGPRRQGGFGGPGRPLYFAGGCVSSLSALSSFAIPRPNLTEWLERGTPHFLGIASLPAQLESVRALGPDHVRCRHAMAVGREAYLRTARLRHSNGLKVCTIFGRHDEENWSEVQGPTLALSLQYVNGSPVPYAIVGERAAARQIVIRTGCHCNAGGCQKFLNLEDTDIRHFFASDKVCGDDMGLVDGRPTGVVRVSFGLYSTLSDVCSWISLLTEFVDMMPPDYLEDGCKLPADLASPSATTEAPAIHLHPHAGPALGTVKALKVYPVKGCGPLRVERWPLDAGALFLDRRWCLKLEGSGFRAVSAKQAPRLTTVRMSLRKRENAFVLVLSTKYHASALELPLSKRDSDFLRSAGVEPQLDPWENGPSNFHQTHVESPEAWFEQLLGIQKLRLTEASVADTSAGGTGEAPATADKTDFANAPKTLLLVSTASLREFGRLCGLPVPADRFRANLEVDFAEPYEEASWPAGLPLQLANTTFEAAGRCVRCQAVDIDPADASSQGPSLLAALATAQPGSAAKGPTFGVLLRTSEAGLPAHHNPPLLEEQLQFAQKLVQIQFSQKQMQDSARNCSLVQAKLSRLLDGDVLDLKCRMAATLPPELDAVQEELASWVAYGPRALTLLAQLRGLEVSVDLLRQTQLGRLVRRYLHHDEVQVVTKAKGLIEDWKLVLRGHLTRAKEAPAAPTKVAALKESDSEDVGESGPISKEDEAHGWVRKEVFHQYRGKREKFWAFTLRRPFGNDSWVLQVRVAQPKNVTQEVRDKKLEEISELLFRMAADTGAIRPDSCEAGEENLKTLGRLQRLEKRFIGKGVTESEARNALRLFERELSKANWTADKFEKLKKQLAGTEEWSAADVVAESSIRWEQNKRRQAWFTDACERVAVPLGIEAGYTNNGGCFVGPLSSVAGAALTTTLLCHLAHLDLKAATTKNKKLSTPQFLQGFVDGALDKDRYLVWDRLFSIEDGASAARFCQEHLNSGFFDDISPESAEQGSEELQDMLRSFFSSIAGGSSSSRPRQRSTRLDEQAPSSLPSSFTPFSGKAHRLDADEEVPAAPEPDDRQKSWALTFTSNLELARSSRRRSREEAKRTYHWTFSGQAVKETKTGTESYSQGKCAGEKRKGQIESSSNGGSSTRVRVARAILRRPLRVPQVLGSSSEKRSAWRSPDKTFEAVAE</sequence>
<gene>
    <name evidence="6" type="primary">MCSU3</name>
    <name evidence="6" type="ORF">AK812_SmicGene44435</name>
</gene>
<keyword evidence="2" id="KW-0539">Nucleus</keyword>
<dbReference type="SUPFAM" id="SSF141673">
    <property type="entry name" value="MOSC N-terminal domain-like"/>
    <property type="match status" value="1"/>
</dbReference>
<keyword evidence="1" id="KW-0501">Molybdenum cofactor biosynthesis</keyword>
<dbReference type="Pfam" id="PF03476">
    <property type="entry name" value="MOSC_N"/>
    <property type="match status" value="1"/>
</dbReference>
<dbReference type="InterPro" id="IPR015422">
    <property type="entry name" value="PyrdxlP-dep_Trfase_small"/>
</dbReference>
<dbReference type="OrthoDB" id="10264306at2759"/>
<dbReference type="SUPFAM" id="SSF53383">
    <property type="entry name" value="PLP-dependent transferases"/>
    <property type="match status" value="1"/>
</dbReference>
<dbReference type="PANTHER" id="PTHR14237">
    <property type="entry name" value="MOLYBDOPTERIN COFACTOR SULFURASE MOSC"/>
    <property type="match status" value="1"/>
</dbReference>
<dbReference type="PANTHER" id="PTHR14237:SF80">
    <property type="entry name" value="MOLYBDENUM COFACTOR SULFURASE"/>
    <property type="match status" value="1"/>
</dbReference>
<dbReference type="Proteomes" id="UP000186817">
    <property type="component" value="Unassembled WGS sequence"/>
</dbReference>
<dbReference type="Pfam" id="PF03473">
    <property type="entry name" value="MOSC"/>
    <property type="match status" value="1"/>
</dbReference>
<dbReference type="InterPro" id="IPR035441">
    <property type="entry name" value="TFIIS/LEDGF_dom_sf"/>
</dbReference>
<dbReference type="SUPFAM" id="SSF47676">
    <property type="entry name" value="Conserved domain common to transcription factors TFIIS, elongin A, CRSP70"/>
    <property type="match status" value="1"/>
</dbReference>
<evidence type="ECO:0000256" key="1">
    <source>
        <dbReference type="ARBA" id="ARBA00023150"/>
    </source>
</evidence>
<dbReference type="InterPro" id="IPR015424">
    <property type="entry name" value="PyrdxlP-dep_Trfase"/>
</dbReference>
<dbReference type="GO" id="GO:0030170">
    <property type="term" value="F:pyridoxal phosphate binding"/>
    <property type="evidence" value="ECO:0007669"/>
    <property type="project" value="InterPro"/>
</dbReference>
<dbReference type="Pfam" id="PF08711">
    <property type="entry name" value="Med26"/>
    <property type="match status" value="1"/>
</dbReference>
<evidence type="ECO:0000259" key="4">
    <source>
        <dbReference type="PROSITE" id="PS51319"/>
    </source>
</evidence>
<comment type="subcellular location">
    <subcellularLocation>
        <location evidence="2">Nucleus</location>
    </subcellularLocation>
</comment>
<dbReference type="Gene3D" id="3.90.1150.10">
    <property type="entry name" value="Aspartate Aminotransferase, domain 1"/>
    <property type="match status" value="1"/>
</dbReference>
<feature type="compositionally biased region" description="Low complexity" evidence="3">
    <location>
        <begin position="1256"/>
        <end position="1267"/>
    </location>
</feature>
<reference evidence="6 7" key="1">
    <citation type="submission" date="2016-02" db="EMBL/GenBank/DDBJ databases">
        <title>Genome analysis of coral dinoflagellate symbionts highlights evolutionary adaptations to a symbiotic lifestyle.</title>
        <authorList>
            <person name="Aranda M."/>
            <person name="Li Y."/>
            <person name="Liew Y.J."/>
            <person name="Baumgarten S."/>
            <person name="Simakov O."/>
            <person name="Wilson M."/>
            <person name="Piel J."/>
            <person name="Ashoor H."/>
            <person name="Bougouffa S."/>
            <person name="Bajic V.B."/>
            <person name="Ryu T."/>
            <person name="Ravasi T."/>
            <person name="Bayer T."/>
            <person name="Micklem G."/>
            <person name="Kim H."/>
            <person name="Bhak J."/>
            <person name="Lajeunesse T.C."/>
            <person name="Voolstra C.R."/>
        </authorList>
    </citation>
    <scope>NUCLEOTIDE SEQUENCE [LARGE SCALE GENOMIC DNA]</scope>
    <source>
        <strain evidence="6 7">CCMP2467</strain>
    </source>
</reference>
<feature type="domain" description="TFIIS N-terminal" evidence="4">
    <location>
        <begin position="836"/>
        <end position="903"/>
    </location>
</feature>
<keyword evidence="7" id="KW-1185">Reference proteome</keyword>
<dbReference type="GO" id="GO:0006777">
    <property type="term" value="P:Mo-molybdopterin cofactor biosynthetic process"/>
    <property type="evidence" value="ECO:0007669"/>
    <property type="project" value="UniProtKB-KW"/>
</dbReference>
<feature type="compositionally biased region" description="Polar residues" evidence="3">
    <location>
        <begin position="1351"/>
        <end position="1362"/>
    </location>
</feature>
<dbReference type="InterPro" id="IPR005303">
    <property type="entry name" value="MOCOS_middle"/>
</dbReference>
<protein>
    <submittedName>
        <fullName evidence="6">Molybdenum cofactor sulfurase</fullName>
    </submittedName>
</protein>
<dbReference type="InterPro" id="IPR000192">
    <property type="entry name" value="Aminotrans_V_dom"/>
</dbReference>
<dbReference type="PROSITE" id="PS51340">
    <property type="entry name" value="MOSC"/>
    <property type="match status" value="1"/>
</dbReference>
<evidence type="ECO:0000259" key="5">
    <source>
        <dbReference type="PROSITE" id="PS51340"/>
    </source>
</evidence>
<evidence type="ECO:0000313" key="6">
    <source>
        <dbReference type="EMBL" id="OLP75724.1"/>
    </source>
</evidence>
<dbReference type="Pfam" id="PF00266">
    <property type="entry name" value="Aminotran_5"/>
    <property type="match status" value="1"/>
</dbReference>
<dbReference type="InterPro" id="IPR017923">
    <property type="entry name" value="TFIIS_N"/>
</dbReference>
<organism evidence="6 7">
    <name type="scientific">Symbiodinium microadriaticum</name>
    <name type="common">Dinoflagellate</name>
    <name type="synonym">Zooxanthella microadriatica</name>
    <dbReference type="NCBI Taxonomy" id="2951"/>
    <lineage>
        <taxon>Eukaryota</taxon>
        <taxon>Sar</taxon>
        <taxon>Alveolata</taxon>
        <taxon>Dinophyceae</taxon>
        <taxon>Suessiales</taxon>
        <taxon>Symbiodiniaceae</taxon>
        <taxon>Symbiodinium</taxon>
    </lineage>
</organism>
<dbReference type="GO" id="GO:0030151">
    <property type="term" value="F:molybdenum ion binding"/>
    <property type="evidence" value="ECO:0007669"/>
    <property type="project" value="InterPro"/>
</dbReference>
<name>A0A1Q9BYG3_SYMMI</name>
<feature type="region of interest" description="Disordered" evidence="3">
    <location>
        <begin position="1330"/>
        <end position="1402"/>
    </location>
</feature>
<comment type="caution">
    <text evidence="6">The sequence shown here is derived from an EMBL/GenBank/DDBJ whole genome shotgun (WGS) entry which is preliminary data.</text>
</comment>
<feature type="domain" description="MOSC" evidence="5">
    <location>
        <begin position="606"/>
        <end position="787"/>
    </location>
</feature>
<dbReference type="Gene3D" id="1.20.930.10">
    <property type="entry name" value="Conserved domain common to transcription factors TFIIS, elongin A, CRSP70"/>
    <property type="match status" value="1"/>
</dbReference>
<dbReference type="GO" id="GO:0003824">
    <property type="term" value="F:catalytic activity"/>
    <property type="evidence" value="ECO:0007669"/>
    <property type="project" value="InterPro"/>
</dbReference>
<feature type="region of interest" description="Disordered" evidence="3">
    <location>
        <begin position="915"/>
        <end position="936"/>
    </location>
</feature>
<dbReference type="PROSITE" id="PS51319">
    <property type="entry name" value="TFIIS_N"/>
    <property type="match status" value="1"/>
</dbReference>
<evidence type="ECO:0000313" key="7">
    <source>
        <dbReference type="Proteomes" id="UP000186817"/>
    </source>
</evidence>
<dbReference type="InterPro" id="IPR005302">
    <property type="entry name" value="MoCF_Sase_C"/>
</dbReference>
<dbReference type="EMBL" id="LSRX01002310">
    <property type="protein sequence ID" value="OLP75724.1"/>
    <property type="molecule type" value="Genomic_DNA"/>
</dbReference>
<dbReference type="InterPro" id="IPR015421">
    <property type="entry name" value="PyrdxlP-dep_Trfase_major"/>
</dbReference>
<evidence type="ECO:0000256" key="2">
    <source>
        <dbReference type="PROSITE-ProRule" id="PRU00649"/>
    </source>
</evidence>
<evidence type="ECO:0000256" key="3">
    <source>
        <dbReference type="SAM" id="MobiDB-lite"/>
    </source>
</evidence>